<dbReference type="Gene3D" id="3.90.420.10">
    <property type="entry name" value="Oxidoreductase, molybdopterin-binding domain"/>
    <property type="match status" value="1"/>
</dbReference>
<dbReference type="GO" id="GO:0008482">
    <property type="term" value="F:sulfite oxidase activity"/>
    <property type="evidence" value="ECO:0007669"/>
    <property type="project" value="TreeGrafter"/>
</dbReference>
<evidence type="ECO:0000256" key="5">
    <source>
        <dbReference type="ARBA" id="ARBA00023002"/>
    </source>
</evidence>
<dbReference type="Proteomes" id="UP001153069">
    <property type="component" value="Unassembled WGS sequence"/>
</dbReference>
<dbReference type="GO" id="GO:0043546">
    <property type="term" value="F:molybdopterin cofactor binding"/>
    <property type="evidence" value="ECO:0007669"/>
    <property type="project" value="TreeGrafter"/>
</dbReference>
<dbReference type="PROSITE" id="PS00191">
    <property type="entry name" value="CYTOCHROME_B5_1"/>
    <property type="match status" value="1"/>
</dbReference>
<comment type="cofactor">
    <cofactor evidence="1">
        <name>Mo-molybdopterin</name>
        <dbReference type="ChEBI" id="CHEBI:71302"/>
    </cofactor>
</comment>
<dbReference type="InterPro" id="IPR036400">
    <property type="entry name" value="Cyt_B5-like_heme/steroid_sf"/>
</dbReference>
<evidence type="ECO:0000256" key="2">
    <source>
        <dbReference type="ARBA" id="ARBA00022505"/>
    </source>
</evidence>
<dbReference type="FunFam" id="3.10.120.10:FF:000007">
    <property type="entry name" value="Sulfite oxidase, mitochondrial"/>
    <property type="match status" value="1"/>
</dbReference>
<gene>
    <name evidence="8" type="ORF">SEMRO_1673_G290200.1</name>
</gene>
<evidence type="ECO:0000256" key="3">
    <source>
        <dbReference type="ARBA" id="ARBA00022617"/>
    </source>
</evidence>
<keyword evidence="9" id="KW-1185">Reference proteome</keyword>
<evidence type="ECO:0000256" key="6">
    <source>
        <dbReference type="ARBA" id="ARBA00023004"/>
    </source>
</evidence>
<name>A0A9N8EQG0_9STRA</name>
<dbReference type="GO" id="GO:0020037">
    <property type="term" value="F:heme binding"/>
    <property type="evidence" value="ECO:0007669"/>
    <property type="project" value="InterPro"/>
</dbReference>
<dbReference type="InterPro" id="IPR014756">
    <property type="entry name" value="Ig_E-set"/>
</dbReference>
<dbReference type="InterPro" id="IPR008335">
    <property type="entry name" value="Mopterin_OxRdtase_euk"/>
</dbReference>
<dbReference type="GO" id="GO:0005739">
    <property type="term" value="C:mitochondrion"/>
    <property type="evidence" value="ECO:0007669"/>
    <property type="project" value="TreeGrafter"/>
</dbReference>
<protein>
    <submittedName>
        <fullName evidence="8">Sulfite oxidase, mitochondrial</fullName>
    </submittedName>
</protein>
<dbReference type="PROSITE" id="PS50255">
    <property type="entry name" value="CYTOCHROME_B5_2"/>
    <property type="match status" value="1"/>
</dbReference>
<dbReference type="Gene3D" id="2.60.40.650">
    <property type="match status" value="1"/>
</dbReference>
<reference evidence="8" key="1">
    <citation type="submission" date="2020-06" db="EMBL/GenBank/DDBJ databases">
        <authorList>
            <consortium name="Plant Systems Biology data submission"/>
        </authorList>
    </citation>
    <scope>NUCLEOTIDE SEQUENCE</scope>
    <source>
        <strain evidence="8">D6</strain>
    </source>
</reference>
<dbReference type="EMBL" id="CAICTM010001671">
    <property type="protein sequence ID" value="CAB9525411.1"/>
    <property type="molecule type" value="Genomic_DNA"/>
</dbReference>
<dbReference type="SUPFAM" id="SSF55856">
    <property type="entry name" value="Cytochrome b5-like heme/steroid binding domain"/>
    <property type="match status" value="1"/>
</dbReference>
<evidence type="ECO:0000313" key="9">
    <source>
        <dbReference type="Proteomes" id="UP001153069"/>
    </source>
</evidence>
<evidence type="ECO:0000256" key="4">
    <source>
        <dbReference type="ARBA" id="ARBA00022723"/>
    </source>
</evidence>
<dbReference type="SUPFAM" id="SSF56524">
    <property type="entry name" value="Oxidoreductase molybdopterin-binding domain"/>
    <property type="match status" value="1"/>
</dbReference>
<dbReference type="GO" id="GO:0030151">
    <property type="term" value="F:molybdenum ion binding"/>
    <property type="evidence" value="ECO:0007669"/>
    <property type="project" value="InterPro"/>
</dbReference>
<dbReference type="OrthoDB" id="10051395at2759"/>
<proteinExistence type="predicted"/>
<dbReference type="Pfam" id="PF03404">
    <property type="entry name" value="Mo-co_dimer"/>
    <property type="match status" value="1"/>
</dbReference>
<dbReference type="InterPro" id="IPR018506">
    <property type="entry name" value="Cyt_B5_heme-BS"/>
</dbReference>
<dbReference type="SUPFAM" id="SSF81296">
    <property type="entry name" value="E set domains"/>
    <property type="match status" value="1"/>
</dbReference>
<dbReference type="Gene3D" id="3.10.120.10">
    <property type="entry name" value="Cytochrome b5-like heme/steroid binding domain"/>
    <property type="match status" value="1"/>
</dbReference>
<keyword evidence="6" id="KW-0408">Iron</keyword>
<dbReference type="InterPro" id="IPR001199">
    <property type="entry name" value="Cyt_B5-like_heme/steroid-bd"/>
</dbReference>
<dbReference type="PANTHER" id="PTHR19372:SF7">
    <property type="entry name" value="SULFITE OXIDASE, MITOCHONDRIAL"/>
    <property type="match status" value="1"/>
</dbReference>
<dbReference type="GO" id="GO:0006790">
    <property type="term" value="P:sulfur compound metabolic process"/>
    <property type="evidence" value="ECO:0007669"/>
    <property type="project" value="TreeGrafter"/>
</dbReference>
<comment type="caution">
    <text evidence="8">The sequence shown here is derived from an EMBL/GenBank/DDBJ whole genome shotgun (WGS) entry which is preliminary data.</text>
</comment>
<dbReference type="PANTHER" id="PTHR19372">
    <property type="entry name" value="SULFITE REDUCTASE"/>
    <property type="match status" value="1"/>
</dbReference>
<evidence type="ECO:0000259" key="7">
    <source>
        <dbReference type="PROSITE" id="PS50255"/>
    </source>
</evidence>
<keyword evidence="3" id="KW-0349">Heme</keyword>
<keyword evidence="4" id="KW-0479">Metal-binding</keyword>
<keyword evidence="2" id="KW-0500">Molybdenum</keyword>
<dbReference type="InterPro" id="IPR036374">
    <property type="entry name" value="OxRdtase_Mopterin-bd_sf"/>
</dbReference>
<dbReference type="AlphaFoldDB" id="A0A9N8EQG0"/>
<dbReference type="PRINTS" id="PR00407">
    <property type="entry name" value="EUMOPTERIN"/>
</dbReference>
<dbReference type="Pfam" id="PF00174">
    <property type="entry name" value="Oxidored_molyb"/>
    <property type="match status" value="1"/>
</dbReference>
<feature type="domain" description="Cytochrome b5 heme-binding" evidence="7">
    <location>
        <begin position="100"/>
        <end position="181"/>
    </location>
</feature>
<sequence length="588" mass="64908">MFAALFKRAAGSRRRLPSFASSIGVKRHQQFTVAALSVASPLDERTGSAASVAAALAGLAVVMAAGTVTTKCEKSSELTPASVGAEDFDEVQASHDIEKMPVYTSDQVAENNGEDGKPIWMSYGGVVYDVTKFIANHPGGSEKILTAAGSAIEPFWHIYRQHFASDLPIRLMEHMAIGRLLEKDQDEIEEQMTALQESSEDPYEREPERDSRLIVHSDAPMNAECPGYLLTESYLTPPNLFYIRHHHPVPYLTESQLDNFRLEIDVSAYDQRGRVLTLTLDDLKRLKKTEVTTTLQCSGNRRSGFNDFRRTSGTTWGQGAISTARWGGVRLKDLLQLAGIDDPIHAQEVWGMDHVRFTGLDGMMASIHIEKAANPYGDVIVCYEMNGEPLPRDHGGPLRVIVPGYSAVRNVKWVQRIEVAPTEAEGPWQRGLNYKTLPPGVMDANDVKIEQMPSMTESSLFSGITKLSTDTLSKPIKPGDTILVNATGWAWAGGGRNVVRVDLTSDNGNTWNTATLKEGSTQRFGRAWAWTFWECKDIPCKVAEDGTIELASKAVDMAFNSQPESSDHSWNVRGLGNNSWFKVQEKVC</sequence>
<accession>A0A9N8EQG0</accession>
<dbReference type="InterPro" id="IPR005066">
    <property type="entry name" value="MoCF_OxRdtse_dimer"/>
</dbReference>
<dbReference type="SMART" id="SM01117">
    <property type="entry name" value="Cyt-b5"/>
    <property type="match status" value="1"/>
</dbReference>
<organism evidence="8 9">
    <name type="scientific">Seminavis robusta</name>
    <dbReference type="NCBI Taxonomy" id="568900"/>
    <lineage>
        <taxon>Eukaryota</taxon>
        <taxon>Sar</taxon>
        <taxon>Stramenopiles</taxon>
        <taxon>Ochrophyta</taxon>
        <taxon>Bacillariophyta</taxon>
        <taxon>Bacillariophyceae</taxon>
        <taxon>Bacillariophycidae</taxon>
        <taxon>Naviculales</taxon>
        <taxon>Naviculaceae</taxon>
        <taxon>Seminavis</taxon>
    </lineage>
</organism>
<keyword evidence="5" id="KW-0560">Oxidoreductase</keyword>
<evidence type="ECO:0000313" key="8">
    <source>
        <dbReference type="EMBL" id="CAB9525411.1"/>
    </source>
</evidence>
<dbReference type="Pfam" id="PF00173">
    <property type="entry name" value="Cyt-b5"/>
    <property type="match status" value="1"/>
</dbReference>
<evidence type="ECO:0000256" key="1">
    <source>
        <dbReference type="ARBA" id="ARBA00001924"/>
    </source>
</evidence>
<dbReference type="InterPro" id="IPR000572">
    <property type="entry name" value="OxRdtase_Mopterin-bd_dom"/>
</dbReference>
<dbReference type="PRINTS" id="PR00363">
    <property type="entry name" value="CYTOCHROMEB5"/>
</dbReference>